<dbReference type="SUPFAM" id="SSF101936">
    <property type="entry name" value="DNA-binding pseudobarrel domain"/>
    <property type="match status" value="1"/>
</dbReference>
<keyword evidence="4" id="KW-0804">Transcription</keyword>
<evidence type="ECO:0008006" key="9">
    <source>
        <dbReference type="Google" id="ProtNLM"/>
    </source>
</evidence>
<protein>
    <recommendedName>
        <fullName evidence="9">TF-B3 domain-containing protein</fullName>
    </recommendedName>
</protein>
<dbReference type="GO" id="GO:0005634">
    <property type="term" value="C:nucleus"/>
    <property type="evidence" value="ECO:0007669"/>
    <property type="project" value="UniProtKB-SubCell"/>
</dbReference>
<sequence length="272" mass="29589">MVFLYDFLATFNEKEKGVVGDDAAIAAAVFDFMGVAAEAASVESVSTELCLFLCPPQPSLTKLINLPDNEDETLTLRLSPPDSNTSTLTTRKRKTSSPCLEATPGSKRSRTSKCSKSSEKREGSGDSEVHQNPSPRAGALGEGGGEGPWVKKMLSASDVNSSSRLLLPKAEIMDRYVLPSLDKEKESACHSAMGLKVKVTDMDDGKECVLTLLQWKSGSFVLTNNWSEKFVRRRLLKEGDSIELCWNAQNLEFLFRKSTNTGNAVNNVPGST</sequence>
<evidence type="ECO:0000256" key="1">
    <source>
        <dbReference type="ARBA" id="ARBA00004123"/>
    </source>
</evidence>
<keyword evidence="8" id="KW-1185">Reference proteome</keyword>
<keyword evidence="5" id="KW-0539">Nucleus</keyword>
<evidence type="ECO:0000256" key="5">
    <source>
        <dbReference type="ARBA" id="ARBA00023242"/>
    </source>
</evidence>
<evidence type="ECO:0000313" key="7">
    <source>
        <dbReference type="EMBL" id="CAH9144942.1"/>
    </source>
</evidence>
<evidence type="ECO:0000256" key="4">
    <source>
        <dbReference type="ARBA" id="ARBA00023163"/>
    </source>
</evidence>
<dbReference type="InterPro" id="IPR015300">
    <property type="entry name" value="DNA-bd_pseudobarrel_sf"/>
</dbReference>
<dbReference type="Proteomes" id="UP001152523">
    <property type="component" value="Unassembled WGS sequence"/>
</dbReference>
<evidence type="ECO:0000313" key="8">
    <source>
        <dbReference type="Proteomes" id="UP001152523"/>
    </source>
</evidence>
<name>A0AAV0GAH7_9ASTE</name>
<dbReference type="InterPro" id="IPR003340">
    <property type="entry name" value="B3_DNA-bd"/>
</dbReference>
<dbReference type="Gene3D" id="2.40.330.10">
    <property type="entry name" value="DNA-binding pseudobarrel domain"/>
    <property type="match status" value="1"/>
</dbReference>
<accession>A0AAV0GAH7</accession>
<proteinExistence type="predicted"/>
<feature type="region of interest" description="Disordered" evidence="6">
    <location>
        <begin position="74"/>
        <end position="149"/>
    </location>
</feature>
<keyword evidence="2" id="KW-0805">Transcription regulation</keyword>
<comment type="subcellular location">
    <subcellularLocation>
        <location evidence="1">Nucleus</location>
    </subcellularLocation>
</comment>
<reference evidence="7" key="1">
    <citation type="submission" date="2022-07" db="EMBL/GenBank/DDBJ databases">
        <authorList>
            <person name="Macas J."/>
            <person name="Novak P."/>
            <person name="Neumann P."/>
        </authorList>
    </citation>
    <scope>NUCLEOTIDE SEQUENCE</scope>
</reference>
<dbReference type="PANTHER" id="PTHR34269:SF11">
    <property type="entry name" value="B3 DOMAIN PROTEIN"/>
    <property type="match status" value="1"/>
</dbReference>
<organism evidence="7 8">
    <name type="scientific">Cuscuta epithymum</name>
    <dbReference type="NCBI Taxonomy" id="186058"/>
    <lineage>
        <taxon>Eukaryota</taxon>
        <taxon>Viridiplantae</taxon>
        <taxon>Streptophyta</taxon>
        <taxon>Embryophyta</taxon>
        <taxon>Tracheophyta</taxon>
        <taxon>Spermatophyta</taxon>
        <taxon>Magnoliopsida</taxon>
        <taxon>eudicotyledons</taxon>
        <taxon>Gunneridae</taxon>
        <taxon>Pentapetalae</taxon>
        <taxon>asterids</taxon>
        <taxon>lamiids</taxon>
        <taxon>Solanales</taxon>
        <taxon>Convolvulaceae</taxon>
        <taxon>Cuscuteae</taxon>
        <taxon>Cuscuta</taxon>
        <taxon>Cuscuta subgen. Cuscuta</taxon>
    </lineage>
</organism>
<comment type="caution">
    <text evidence="7">The sequence shown here is derived from an EMBL/GenBank/DDBJ whole genome shotgun (WGS) entry which is preliminary data.</text>
</comment>
<evidence type="ECO:0000256" key="2">
    <source>
        <dbReference type="ARBA" id="ARBA00023015"/>
    </source>
</evidence>
<dbReference type="EMBL" id="CAMAPF010001073">
    <property type="protein sequence ID" value="CAH9144942.1"/>
    <property type="molecule type" value="Genomic_DNA"/>
</dbReference>
<evidence type="ECO:0000256" key="6">
    <source>
        <dbReference type="SAM" id="MobiDB-lite"/>
    </source>
</evidence>
<dbReference type="CDD" id="cd10017">
    <property type="entry name" value="B3_DNA"/>
    <property type="match status" value="1"/>
</dbReference>
<dbReference type="AlphaFoldDB" id="A0AAV0GAH7"/>
<dbReference type="GO" id="GO:0003677">
    <property type="term" value="F:DNA binding"/>
    <property type="evidence" value="ECO:0007669"/>
    <property type="project" value="UniProtKB-KW"/>
</dbReference>
<dbReference type="InterPro" id="IPR051442">
    <property type="entry name" value="B3_domain"/>
</dbReference>
<evidence type="ECO:0000256" key="3">
    <source>
        <dbReference type="ARBA" id="ARBA00023125"/>
    </source>
</evidence>
<keyword evidence="3" id="KW-0238">DNA-binding</keyword>
<feature type="compositionally biased region" description="Basic and acidic residues" evidence="6">
    <location>
        <begin position="116"/>
        <end position="129"/>
    </location>
</feature>
<dbReference type="PANTHER" id="PTHR34269">
    <property type="entry name" value="TRANSCRIPTION FACTOR B3-DOMAIN FAMILY-RELATED"/>
    <property type="match status" value="1"/>
</dbReference>
<gene>
    <name evidence="7" type="ORF">CEPIT_LOCUS41832</name>
</gene>